<keyword evidence="1" id="KW-1133">Transmembrane helix</keyword>
<dbReference type="PROSITE" id="PS51257">
    <property type="entry name" value="PROKAR_LIPOPROTEIN"/>
    <property type="match status" value="1"/>
</dbReference>
<protein>
    <recommendedName>
        <fullName evidence="4">Lipoprotein</fullName>
    </recommendedName>
</protein>
<dbReference type="AlphaFoldDB" id="A0A0W7TUK4"/>
<keyword evidence="1" id="KW-0472">Membrane</keyword>
<evidence type="ECO:0000313" key="3">
    <source>
        <dbReference type="Proteomes" id="UP000053433"/>
    </source>
</evidence>
<evidence type="ECO:0000256" key="1">
    <source>
        <dbReference type="SAM" id="Phobius"/>
    </source>
</evidence>
<feature type="transmembrane region" description="Helical" evidence="1">
    <location>
        <begin position="9"/>
        <end position="35"/>
    </location>
</feature>
<comment type="caution">
    <text evidence="2">The sequence shown here is derived from an EMBL/GenBank/DDBJ whole genome shotgun (WGS) entry which is preliminary data.</text>
</comment>
<dbReference type="Proteomes" id="UP000053433">
    <property type="component" value="Unassembled WGS sequence"/>
</dbReference>
<reference evidence="2 3" key="1">
    <citation type="submission" date="2015-10" db="EMBL/GenBank/DDBJ databases">
        <title>A novel member of the family Ruminococcaceae isolated from human faeces.</title>
        <authorList>
            <person name="Shkoporov A.N."/>
            <person name="Chaplin A.V."/>
            <person name="Motuzova O.V."/>
            <person name="Kafarskaia L.I."/>
            <person name="Efimov B.A."/>
        </authorList>
    </citation>
    <scope>NUCLEOTIDE SEQUENCE [LARGE SCALE GENOMIC DNA]</scope>
    <source>
        <strain evidence="2 3">668</strain>
    </source>
</reference>
<dbReference type="EMBL" id="LMUA01000002">
    <property type="protein sequence ID" value="KUE77511.1"/>
    <property type="molecule type" value="Genomic_DNA"/>
</dbReference>
<feature type="transmembrane region" description="Helical" evidence="1">
    <location>
        <begin position="41"/>
        <end position="65"/>
    </location>
</feature>
<proteinExistence type="predicted"/>
<dbReference type="RefSeq" id="WP_055081107.1">
    <property type="nucleotide sequence ID" value="NZ_DBGEBT010000028.1"/>
</dbReference>
<organism evidence="2 3">
    <name type="scientific">Ruthenibacterium lactatiformans</name>
    <dbReference type="NCBI Taxonomy" id="1550024"/>
    <lineage>
        <taxon>Bacteria</taxon>
        <taxon>Bacillati</taxon>
        <taxon>Bacillota</taxon>
        <taxon>Clostridia</taxon>
        <taxon>Eubacteriales</taxon>
        <taxon>Oscillospiraceae</taxon>
        <taxon>Ruthenibacterium</taxon>
    </lineage>
</organism>
<gene>
    <name evidence="2" type="ORF">ASJ35_01950</name>
</gene>
<keyword evidence="1" id="KW-0812">Transmembrane</keyword>
<name>A0A0W7TUK4_9FIRM</name>
<accession>A0A0W7TUK4</accession>
<evidence type="ECO:0008006" key="4">
    <source>
        <dbReference type="Google" id="ProtNLM"/>
    </source>
</evidence>
<sequence>MEQENRTGCILHGCGVLAALAGLCAASGAACVFALTPGWRVWALPVFFLLALAGSACGLLLYAAGSALQILCDIRRAVLGRDGTARAR</sequence>
<evidence type="ECO:0000313" key="2">
    <source>
        <dbReference type="EMBL" id="KUE77511.1"/>
    </source>
</evidence>